<feature type="region of interest" description="Disordered" evidence="2">
    <location>
        <begin position="108"/>
        <end position="137"/>
    </location>
</feature>
<feature type="region of interest" description="Disordered" evidence="2">
    <location>
        <begin position="225"/>
        <end position="244"/>
    </location>
</feature>
<comment type="caution">
    <text evidence="4">The sequence shown here is derived from an EMBL/GenBank/DDBJ whole genome shotgun (WGS) entry which is preliminary data.</text>
</comment>
<reference evidence="4" key="1">
    <citation type="submission" date="2017-07" db="EMBL/GenBank/DDBJ databases">
        <title>Taro Niue Genome Assembly and Annotation.</title>
        <authorList>
            <person name="Atibalentja N."/>
            <person name="Keating K."/>
            <person name="Fields C.J."/>
        </authorList>
    </citation>
    <scope>NUCLEOTIDE SEQUENCE</scope>
    <source>
        <strain evidence="4">Niue_2</strain>
        <tissue evidence="4">Leaf</tissue>
    </source>
</reference>
<dbReference type="PANTHER" id="PTHR47591">
    <property type="entry name" value="ZINC FINGER PROTEIN ZAT2-RELATED"/>
    <property type="match status" value="1"/>
</dbReference>
<name>A0A843UZB8_COLES</name>
<organism evidence="4 5">
    <name type="scientific">Colocasia esculenta</name>
    <name type="common">Wild taro</name>
    <name type="synonym">Arum esculentum</name>
    <dbReference type="NCBI Taxonomy" id="4460"/>
    <lineage>
        <taxon>Eukaryota</taxon>
        <taxon>Viridiplantae</taxon>
        <taxon>Streptophyta</taxon>
        <taxon>Embryophyta</taxon>
        <taxon>Tracheophyta</taxon>
        <taxon>Spermatophyta</taxon>
        <taxon>Magnoliopsida</taxon>
        <taxon>Liliopsida</taxon>
        <taxon>Araceae</taxon>
        <taxon>Aroideae</taxon>
        <taxon>Colocasieae</taxon>
        <taxon>Colocasia</taxon>
    </lineage>
</organism>
<evidence type="ECO:0000313" key="4">
    <source>
        <dbReference type="EMBL" id="MQL86950.1"/>
    </source>
</evidence>
<dbReference type="PROSITE" id="PS50157">
    <property type="entry name" value="ZINC_FINGER_C2H2_2"/>
    <property type="match status" value="1"/>
</dbReference>
<proteinExistence type="predicted"/>
<evidence type="ECO:0000313" key="5">
    <source>
        <dbReference type="Proteomes" id="UP000652761"/>
    </source>
</evidence>
<keyword evidence="1" id="KW-0863">Zinc-finger</keyword>
<dbReference type="PANTHER" id="PTHR47591:SF1">
    <property type="entry name" value="ZINC FINGER PROTEIN ZAT2-RELATED"/>
    <property type="match status" value="1"/>
</dbReference>
<dbReference type="PROSITE" id="PS00028">
    <property type="entry name" value="ZINC_FINGER_C2H2_1"/>
    <property type="match status" value="1"/>
</dbReference>
<keyword evidence="5" id="KW-1185">Reference proteome</keyword>
<evidence type="ECO:0000256" key="1">
    <source>
        <dbReference type="PROSITE-ProRule" id="PRU00042"/>
    </source>
</evidence>
<sequence length="298" mass="31762">MDNPNLHGFFLGLPNPEPSLPSISVGVDKLPDANTGSSTQPRRGWKKGLKDAPVRLHGHLAGVPKPKFKRKPAPDPSSAHATAPCSECGKRFWSQKALFGHMRCHPERQWRGINPPPHLRRSLQGSSGTPRSPPLQRPHLTFGAQQIFHDVELEAATYLLMLANGPSPADAPRAMAGMDGPMGRFEWSGCTTLFGLQQAPSGQLPALKKTTSFAAVIRNEGKEELSGISCGNNSSPVASGGINSGRRAAEGMVMMVSDDGRHGASSSSGQALEERPSGRGYVPDLNFPPPIDNVDSST</sequence>
<dbReference type="EMBL" id="NMUH01000940">
    <property type="protein sequence ID" value="MQL86950.1"/>
    <property type="molecule type" value="Genomic_DNA"/>
</dbReference>
<dbReference type="OrthoDB" id="6077919at2759"/>
<feature type="domain" description="C2H2-type" evidence="3">
    <location>
        <begin position="83"/>
        <end position="110"/>
    </location>
</feature>
<dbReference type="AlphaFoldDB" id="A0A843UZB8"/>
<protein>
    <recommendedName>
        <fullName evidence="3">C2H2-type domain-containing protein</fullName>
    </recommendedName>
</protein>
<dbReference type="InterPro" id="IPR036236">
    <property type="entry name" value="Znf_C2H2_sf"/>
</dbReference>
<keyword evidence="1" id="KW-0862">Zinc</keyword>
<feature type="region of interest" description="Disordered" evidence="2">
    <location>
        <begin position="257"/>
        <end position="298"/>
    </location>
</feature>
<dbReference type="Proteomes" id="UP000652761">
    <property type="component" value="Unassembled WGS sequence"/>
</dbReference>
<evidence type="ECO:0000259" key="3">
    <source>
        <dbReference type="PROSITE" id="PS50157"/>
    </source>
</evidence>
<evidence type="ECO:0000256" key="2">
    <source>
        <dbReference type="SAM" id="MobiDB-lite"/>
    </source>
</evidence>
<accession>A0A843UZB8</accession>
<dbReference type="InterPro" id="IPR013087">
    <property type="entry name" value="Znf_C2H2_type"/>
</dbReference>
<dbReference type="SUPFAM" id="SSF57667">
    <property type="entry name" value="beta-beta-alpha zinc fingers"/>
    <property type="match status" value="1"/>
</dbReference>
<dbReference type="GO" id="GO:0008270">
    <property type="term" value="F:zinc ion binding"/>
    <property type="evidence" value="ECO:0007669"/>
    <property type="project" value="UniProtKB-KW"/>
</dbReference>
<gene>
    <name evidence="4" type="ORF">Taro_019475</name>
</gene>
<feature type="region of interest" description="Disordered" evidence="2">
    <location>
        <begin position="1"/>
        <end position="85"/>
    </location>
</feature>
<dbReference type="Pfam" id="PF13912">
    <property type="entry name" value="zf-C2H2_6"/>
    <property type="match status" value="1"/>
</dbReference>
<keyword evidence="1" id="KW-0479">Metal-binding</keyword>